<feature type="chain" id="PRO_5040473879" evidence="2">
    <location>
        <begin position="20"/>
        <end position="94"/>
    </location>
</feature>
<dbReference type="AlphaFoldDB" id="A0A9Q3BSJ5"/>
<feature type="signal peptide" evidence="2">
    <location>
        <begin position="1"/>
        <end position="19"/>
    </location>
</feature>
<feature type="region of interest" description="Disordered" evidence="1">
    <location>
        <begin position="36"/>
        <end position="56"/>
    </location>
</feature>
<organism evidence="3 4">
    <name type="scientific">Austropuccinia psidii MF-1</name>
    <dbReference type="NCBI Taxonomy" id="1389203"/>
    <lineage>
        <taxon>Eukaryota</taxon>
        <taxon>Fungi</taxon>
        <taxon>Dikarya</taxon>
        <taxon>Basidiomycota</taxon>
        <taxon>Pucciniomycotina</taxon>
        <taxon>Pucciniomycetes</taxon>
        <taxon>Pucciniales</taxon>
        <taxon>Sphaerophragmiaceae</taxon>
        <taxon>Austropuccinia</taxon>
    </lineage>
</organism>
<evidence type="ECO:0000256" key="1">
    <source>
        <dbReference type="SAM" id="MobiDB-lite"/>
    </source>
</evidence>
<accession>A0A9Q3BSJ5</accession>
<sequence>MLGLCFLFAILSFHHNTISSDSFHSHSKYIGSERNESVELMTSKSPTTPNIPLTAPMTSSMNVSGLHVEQDVPMPPPALINVPGITVSSIPNPT</sequence>
<proteinExistence type="predicted"/>
<gene>
    <name evidence="3" type="ORF">O181_010105</name>
</gene>
<name>A0A9Q3BSJ5_9BASI</name>
<evidence type="ECO:0000313" key="3">
    <source>
        <dbReference type="EMBL" id="MBW0470390.1"/>
    </source>
</evidence>
<reference evidence="3" key="1">
    <citation type="submission" date="2021-03" db="EMBL/GenBank/DDBJ databases">
        <title>Draft genome sequence of rust myrtle Austropuccinia psidii MF-1, a brazilian biotype.</title>
        <authorList>
            <person name="Quecine M.C."/>
            <person name="Pachon D.M.R."/>
            <person name="Bonatelli M.L."/>
            <person name="Correr F.H."/>
            <person name="Franceschini L.M."/>
            <person name="Leite T.F."/>
            <person name="Margarido G.R.A."/>
            <person name="Almeida C.A."/>
            <person name="Ferrarezi J.A."/>
            <person name="Labate C.A."/>
        </authorList>
    </citation>
    <scope>NUCLEOTIDE SEQUENCE</scope>
    <source>
        <strain evidence="3">MF-1</strain>
    </source>
</reference>
<evidence type="ECO:0000313" key="4">
    <source>
        <dbReference type="Proteomes" id="UP000765509"/>
    </source>
</evidence>
<dbReference type="EMBL" id="AVOT02002447">
    <property type="protein sequence ID" value="MBW0470390.1"/>
    <property type="molecule type" value="Genomic_DNA"/>
</dbReference>
<feature type="compositionally biased region" description="Polar residues" evidence="1">
    <location>
        <begin position="40"/>
        <end position="56"/>
    </location>
</feature>
<keyword evidence="2" id="KW-0732">Signal</keyword>
<evidence type="ECO:0000256" key="2">
    <source>
        <dbReference type="SAM" id="SignalP"/>
    </source>
</evidence>
<comment type="caution">
    <text evidence="3">The sequence shown here is derived from an EMBL/GenBank/DDBJ whole genome shotgun (WGS) entry which is preliminary data.</text>
</comment>
<dbReference type="Proteomes" id="UP000765509">
    <property type="component" value="Unassembled WGS sequence"/>
</dbReference>
<keyword evidence="4" id="KW-1185">Reference proteome</keyword>
<protein>
    <submittedName>
        <fullName evidence="3">Uncharacterized protein</fullName>
    </submittedName>
</protein>